<comment type="caution">
    <text evidence="1">The sequence shown here is derived from an EMBL/GenBank/DDBJ whole genome shotgun (WGS) entry which is preliminary data.</text>
</comment>
<reference evidence="1" key="1">
    <citation type="submission" date="2022-04" db="EMBL/GenBank/DDBJ databases">
        <authorList>
            <person name="Ren T."/>
        </authorList>
    </citation>
    <scope>NUCLEOTIDE SEQUENCE</scope>
    <source>
        <strain evidence="1">F63249</strain>
    </source>
</reference>
<proteinExistence type="predicted"/>
<evidence type="ECO:0000313" key="2">
    <source>
        <dbReference type="Proteomes" id="UP001203687"/>
    </source>
</evidence>
<dbReference type="RefSeq" id="WP_248411723.1">
    <property type="nucleotide sequence ID" value="NZ_JALPQF010000001.1"/>
</dbReference>
<name>A0ABT0H5T3_9FLAO</name>
<evidence type="ECO:0000313" key="1">
    <source>
        <dbReference type="EMBL" id="MCK8479379.1"/>
    </source>
</evidence>
<accession>A0ABT0H5T3</accession>
<organism evidence="1 2">
    <name type="scientific">Psychroserpens algicola</name>
    <dbReference type="NCBI Taxonomy" id="1719034"/>
    <lineage>
        <taxon>Bacteria</taxon>
        <taxon>Pseudomonadati</taxon>
        <taxon>Bacteroidota</taxon>
        <taxon>Flavobacteriia</taxon>
        <taxon>Flavobacteriales</taxon>
        <taxon>Flavobacteriaceae</taxon>
        <taxon>Psychroserpens</taxon>
    </lineage>
</organism>
<gene>
    <name evidence="1" type="ORF">MUY34_02040</name>
</gene>
<keyword evidence="2" id="KW-1185">Reference proteome</keyword>
<dbReference type="Proteomes" id="UP001203687">
    <property type="component" value="Unassembled WGS sequence"/>
</dbReference>
<dbReference type="EMBL" id="JALPQF010000001">
    <property type="protein sequence ID" value="MCK8479379.1"/>
    <property type="molecule type" value="Genomic_DNA"/>
</dbReference>
<protein>
    <submittedName>
        <fullName evidence="1">Peptide methionine sulfoxide reductase</fullName>
    </submittedName>
</protein>
<sequence>MSVLRRIQALPERYSEVIFQNTKYGVTRTNFNEGKSIKIYAEALSGNNVISFNYYITSNKQVLKPCEMPEEKVIQFLNNYQKIYE</sequence>